<dbReference type="EMBL" id="BK016104">
    <property type="protein sequence ID" value="DAF95164.1"/>
    <property type="molecule type" value="Genomic_DNA"/>
</dbReference>
<organism evidence="1">
    <name type="scientific">Siphoviridae sp. ctICF6</name>
    <dbReference type="NCBI Taxonomy" id="2825427"/>
    <lineage>
        <taxon>Viruses</taxon>
        <taxon>Duplodnaviria</taxon>
        <taxon>Heunggongvirae</taxon>
        <taxon>Uroviricota</taxon>
        <taxon>Caudoviricetes</taxon>
    </lineage>
</organism>
<accession>A0A8S5UL66</accession>
<evidence type="ECO:0000313" key="1">
    <source>
        <dbReference type="EMBL" id="DAF95164.1"/>
    </source>
</evidence>
<sequence length="102" mass="10719">MPWRDIHLGANKVHMWASGGTGNIDLLSASINLTGWGSKVVIGQVNNSAFYPASSEGVYAPTRDSYLPTIAGVADNGNVYIEYAGGAVGSRIVSPIFTYNIG</sequence>
<reference evidence="1" key="1">
    <citation type="journal article" date="2021" name="Proc. Natl. Acad. Sci. U.S.A.">
        <title>A Catalog of Tens of Thousands of Viruses from Human Metagenomes Reveals Hidden Associations with Chronic Diseases.</title>
        <authorList>
            <person name="Tisza M.J."/>
            <person name="Buck C.B."/>
        </authorList>
    </citation>
    <scope>NUCLEOTIDE SEQUENCE</scope>
    <source>
        <strain evidence="1">CtICF6</strain>
    </source>
</reference>
<protein>
    <submittedName>
        <fullName evidence="1">Uncharacterized protein</fullName>
    </submittedName>
</protein>
<name>A0A8S5UL66_9CAUD</name>
<proteinExistence type="predicted"/>